<keyword evidence="5 7" id="KW-1133">Transmembrane helix</keyword>
<reference evidence="10 11" key="1">
    <citation type="submission" date="2021-06" db="EMBL/GenBank/DDBJ databases">
        <authorList>
            <person name="Lee D.H."/>
        </authorList>
    </citation>
    <scope>NUCLEOTIDE SEQUENCE [LARGE SCALE GENOMIC DNA]</scope>
    <source>
        <strain evidence="10 11">MMS21-HV4-11</strain>
    </source>
</reference>
<keyword evidence="4 7" id="KW-0812">Transmembrane</keyword>
<evidence type="ECO:0000313" key="10">
    <source>
        <dbReference type="EMBL" id="MBU8877141.1"/>
    </source>
</evidence>
<dbReference type="Pfam" id="PF02687">
    <property type="entry name" value="FtsX"/>
    <property type="match status" value="1"/>
</dbReference>
<dbReference type="Pfam" id="PF12704">
    <property type="entry name" value="MacB_PCD"/>
    <property type="match status" value="1"/>
</dbReference>
<dbReference type="EMBL" id="JAHOPB010000003">
    <property type="protein sequence ID" value="MBU8877141.1"/>
    <property type="molecule type" value="Genomic_DNA"/>
</dbReference>
<feature type="transmembrane region" description="Helical" evidence="7">
    <location>
        <begin position="385"/>
        <end position="405"/>
    </location>
</feature>
<feature type="transmembrane region" description="Helical" evidence="7">
    <location>
        <begin position="319"/>
        <end position="346"/>
    </location>
</feature>
<comment type="similarity">
    <text evidence="2">Belongs to the ABC-4 integral membrane protein family. LolC/E subfamily.</text>
</comment>
<keyword evidence="11" id="KW-1185">Reference proteome</keyword>
<dbReference type="InterPro" id="IPR051447">
    <property type="entry name" value="Lipoprotein-release_system"/>
</dbReference>
<sequence length="419" mass="45153">MSDRAPAVERWLAWRYLATRQREGFVSFIAMFSLIGVALGVGTLIAVLSVMGGFREQLLGRIIGMNGHVVIAARGGLLQATPDLLARMKEVPGVEAVRLTLERQALVTGHGQTRGAQLRGVRREDLLNRDIVSKNIIFGDLAEFGPKPGLVIGERLRQQMQVRVGEPLTVVTHQLNQSGTIAPRYTDYDILASFMTRRYEFDSSLVFIPLAALQEDLEYGKETVSSIDLFLKDPAAAPRTAQELRQALGREDLRVSHWLGLNARFVGALQVERVMMFIILTLIVVVAAMNVVASFTMLVRVKRGSIAILRTMGAGPGTIVRAFFMAAAAVGVVGTAIGAALGLLLCANMPAIGRALASVTGGSGTAGAEVDFIASMPVRVDPTEVAFIIAVAIMLSLVAAAYPAWRATRVEPVEGLRHE</sequence>
<dbReference type="InterPro" id="IPR003838">
    <property type="entry name" value="ABC3_permease_C"/>
</dbReference>
<comment type="caution">
    <text evidence="10">The sequence shown here is derived from an EMBL/GenBank/DDBJ whole genome shotgun (WGS) entry which is preliminary data.</text>
</comment>
<evidence type="ECO:0000256" key="5">
    <source>
        <dbReference type="ARBA" id="ARBA00022989"/>
    </source>
</evidence>
<proteinExistence type="inferred from homology"/>
<keyword evidence="3" id="KW-1003">Cell membrane</keyword>
<evidence type="ECO:0000256" key="2">
    <source>
        <dbReference type="ARBA" id="ARBA00005236"/>
    </source>
</evidence>
<comment type="subcellular location">
    <subcellularLocation>
        <location evidence="1">Cell membrane</location>
        <topology evidence="1">Multi-pass membrane protein</topology>
    </subcellularLocation>
</comment>
<evidence type="ECO:0000259" key="9">
    <source>
        <dbReference type="Pfam" id="PF12704"/>
    </source>
</evidence>
<evidence type="ECO:0000256" key="1">
    <source>
        <dbReference type="ARBA" id="ARBA00004651"/>
    </source>
</evidence>
<feature type="domain" description="MacB-like periplasmic core" evidence="9">
    <location>
        <begin position="32"/>
        <end position="246"/>
    </location>
</feature>
<name>A0ABS6IRC7_9HYPH</name>
<dbReference type="Proteomes" id="UP000727907">
    <property type="component" value="Unassembled WGS sequence"/>
</dbReference>
<evidence type="ECO:0000313" key="11">
    <source>
        <dbReference type="Proteomes" id="UP000727907"/>
    </source>
</evidence>
<dbReference type="InterPro" id="IPR025857">
    <property type="entry name" value="MacB_PCD"/>
</dbReference>
<evidence type="ECO:0000256" key="4">
    <source>
        <dbReference type="ARBA" id="ARBA00022692"/>
    </source>
</evidence>
<feature type="transmembrane region" description="Helical" evidence="7">
    <location>
        <begin position="25"/>
        <end position="51"/>
    </location>
</feature>
<feature type="transmembrane region" description="Helical" evidence="7">
    <location>
        <begin position="274"/>
        <end position="299"/>
    </location>
</feature>
<evidence type="ECO:0000259" key="8">
    <source>
        <dbReference type="Pfam" id="PF02687"/>
    </source>
</evidence>
<accession>A0ABS6IRC7</accession>
<dbReference type="RefSeq" id="WP_216966600.1">
    <property type="nucleotide sequence ID" value="NZ_JAHOPB010000003.1"/>
</dbReference>
<feature type="domain" description="ABC3 transporter permease C-terminal" evidence="8">
    <location>
        <begin position="277"/>
        <end position="412"/>
    </location>
</feature>
<gene>
    <name evidence="10" type="ORF">KQ910_25440</name>
</gene>
<organism evidence="10 11">
    <name type="scientific">Reyranella humidisoli</name>
    <dbReference type="NCBI Taxonomy" id="2849149"/>
    <lineage>
        <taxon>Bacteria</taxon>
        <taxon>Pseudomonadati</taxon>
        <taxon>Pseudomonadota</taxon>
        <taxon>Alphaproteobacteria</taxon>
        <taxon>Hyphomicrobiales</taxon>
        <taxon>Reyranellaceae</taxon>
        <taxon>Reyranella</taxon>
    </lineage>
</organism>
<dbReference type="PANTHER" id="PTHR30489:SF0">
    <property type="entry name" value="LIPOPROTEIN-RELEASING SYSTEM TRANSMEMBRANE PROTEIN LOLE"/>
    <property type="match status" value="1"/>
</dbReference>
<evidence type="ECO:0000256" key="6">
    <source>
        <dbReference type="ARBA" id="ARBA00023136"/>
    </source>
</evidence>
<evidence type="ECO:0000256" key="7">
    <source>
        <dbReference type="SAM" id="Phobius"/>
    </source>
</evidence>
<evidence type="ECO:0000256" key="3">
    <source>
        <dbReference type="ARBA" id="ARBA00022475"/>
    </source>
</evidence>
<keyword evidence="6 7" id="KW-0472">Membrane</keyword>
<dbReference type="PANTHER" id="PTHR30489">
    <property type="entry name" value="LIPOPROTEIN-RELEASING SYSTEM TRANSMEMBRANE PROTEIN LOLE"/>
    <property type="match status" value="1"/>
</dbReference>
<protein>
    <submittedName>
        <fullName evidence="10">ABC transporter permease</fullName>
    </submittedName>
</protein>